<feature type="domain" description="Amino acid transporter transmembrane" evidence="6">
    <location>
        <begin position="123"/>
        <end position="435"/>
    </location>
</feature>
<dbReference type="GeneID" id="20237321"/>
<feature type="transmembrane region" description="Helical" evidence="5">
    <location>
        <begin position="359"/>
        <end position="378"/>
    </location>
</feature>
<dbReference type="Pfam" id="PF01490">
    <property type="entry name" value="Aa_trans"/>
    <property type="match status" value="2"/>
</dbReference>
<evidence type="ECO:0000256" key="3">
    <source>
        <dbReference type="ARBA" id="ARBA00022989"/>
    </source>
</evidence>
<feature type="domain" description="Amino acid transporter transmembrane" evidence="6">
    <location>
        <begin position="17"/>
        <end position="72"/>
    </location>
</feature>
<dbReference type="CTD" id="20237321"/>
<dbReference type="HOGENOM" id="CLU_009646_6_2_1"/>
<comment type="subcellular location">
    <subcellularLocation>
        <location evidence="1">Membrane</location>
        <topology evidence="1">Multi-pass membrane protein</topology>
    </subcellularLocation>
</comment>
<dbReference type="OMA" id="PITWVRK"/>
<dbReference type="KEGG" id="lgi:LOTGIDRAFT_157294"/>
<keyword evidence="2 5" id="KW-0812">Transmembrane</keyword>
<feature type="transmembrane region" description="Helical" evidence="5">
    <location>
        <begin position="167"/>
        <end position="189"/>
    </location>
</feature>
<keyword evidence="8" id="KW-1185">Reference proteome</keyword>
<sequence length="486" mass="53754">MAGPTNSGSGGSKNSIKIFANIFISFIGAGILGLPFAFKEAGILEGALIMTFVGFISVKAMLLIIDCKYQLMGKKLDSNTERSYIHTDDGLTEGHEEEYKELINEGEMMIRVKDPPKPIGDDLTYGDVGFHAMGPIGKLLVDMAIVISQTGFCCAYLIFIVKNLSDYITGVSIFSWLAILLPPLTLLTLIRHLNSLALSSLMAQVSNIFAFGVVFWFDFEHLYTVRIHPKEMSIKGFPFFLAIAIYCYEGAGMILSLESSVAQEKRHKFKKIFIISMVLATTLYITFGSAGYLSFGPQTNPIITLNLPKGSSVDFSMVVKSSLCLALLFTYPVMMFPVMKILERILIADADKHYWRGNILRCIMVSLTGIIVVLIPSFSNLMALIGSTCCTLLAFILPGVFHLYIFKGSLTRSQKFLDYFLILMGIVGSVVGLWDALKRLSEGEDEDLEVVEKVITTLSTVTNNTMISLTEHLKLTTREILKNTTS</sequence>
<dbReference type="RefSeq" id="XP_009047302.1">
    <property type="nucleotide sequence ID" value="XM_009049054.1"/>
</dbReference>
<dbReference type="AlphaFoldDB" id="V4ADQ4"/>
<feature type="transmembrane region" description="Helical" evidence="5">
    <location>
        <begin position="416"/>
        <end position="434"/>
    </location>
</feature>
<keyword evidence="3 5" id="KW-1133">Transmembrane helix</keyword>
<dbReference type="PANTHER" id="PTHR22950:SF677">
    <property type="entry name" value="AMINO ACID TRANSPORTER TRANSMEMBRANE DOMAIN-CONTAINING PROTEIN"/>
    <property type="match status" value="1"/>
</dbReference>
<accession>V4ADQ4</accession>
<reference evidence="7 8" key="1">
    <citation type="journal article" date="2013" name="Nature">
        <title>Insights into bilaterian evolution from three spiralian genomes.</title>
        <authorList>
            <person name="Simakov O."/>
            <person name="Marletaz F."/>
            <person name="Cho S.J."/>
            <person name="Edsinger-Gonzales E."/>
            <person name="Havlak P."/>
            <person name="Hellsten U."/>
            <person name="Kuo D.H."/>
            <person name="Larsson T."/>
            <person name="Lv J."/>
            <person name="Arendt D."/>
            <person name="Savage R."/>
            <person name="Osoegawa K."/>
            <person name="de Jong P."/>
            <person name="Grimwood J."/>
            <person name="Chapman J.A."/>
            <person name="Shapiro H."/>
            <person name="Aerts A."/>
            <person name="Otillar R.P."/>
            <person name="Terry A.Y."/>
            <person name="Boore J.L."/>
            <person name="Grigoriev I.V."/>
            <person name="Lindberg D.R."/>
            <person name="Seaver E.C."/>
            <person name="Weisblat D.A."/>
            <person name="Putnam N.H."/>
            <person name="Rokhsar D.S."/>
        </authorList>
    </citation>
    <scope>NUCLEOTIDE SEQUENCE [LARGE SCALE GENOMIC DNA]</scope>
</reference>
<evidence type="ECO:0000313" key="7">
    <source>
        <dbReference type="EMBL" id="ESP02144.1"/>
    </source>
</evidence>
<feature type="transmembrane region" description="Helical" evidence="5">
    <location>
        <begin position="196"/>
        <end position="217"/>
    </location>
</feature>
<dbReference type="GO" id="GO:0015179">
    <property type="term" value="F:L-amino acid transmembrane transporter activity"/>
    <property type="evidence" value="ECO:0007669"/>
    <property type="project" value="TreeGrafter"/>
</dbReference>
<evidence type="ECO:0000259" key="6">
    <source>
        <dbReference type="Pfam" id="PF01490"/>
    </source>
</evidence>
<feature type="transmembrane region" description="Helical" evidence="5">
    <location>
        <begin position="315"/>
        <end position="338"/>
    </location>
</feature>
<protein>
    <recommendedName>
        <fullName evidence="6">Amino acid transporter transmembrane domain-containing protein</fullName>
    </recommendedName>
</protein>
<dbReference type="PANTHER" id="PTHR22950">
    <property type="entry name" value="AMINO ACID TRANSPORTER"/>
    <property type="match status" value="1"/>
</dbReference>
<evidence type="ECO:0000256" key="2">
    <source>
        <dbReference type="ARBA" id="ARBA00022692"/>
    </source>
</evidence>
<evidence type="ECO:0000256" key="1">
    <source>
        <dbReference type="ARBA" id="ARBA00004141"/>
    </source>
</evidence>
<gene>
    <name evidence="7" type="ORF">LOTGIDRAFT_157294</name>
</gene>
<feature type="transmembrane region" description="Helical" evidence="5">
    <location>
        <begin position="237"/>
        <end position="260"/>
    </location>
</feature>
<dbReference type="EMBL" id="KB200329">
    <property type="protein sequence ID" value="ESP02144.1"/>
    <property type="molecule type" value="Genomic_DNA"/>
</dbReference>
<dbReference type="STRING" id="225164.V4ADQ4"/>
<proteinExistence type="predicted"/>
<organism evidence="7 8">
    <name type="scientific">Lottia gigantea</name>
    <name type="common">Giant owl limpet</name>
    <dbReference type="NCBI Taxonomy" id="225164"/>
    <lineage>
        <taxon>Eukaryota</taxon>
        <taxon>Metazoa</taxon>
        <taxon>Spiralia</taxon>
        <taxon>Lophotrochozoa</taxon>
        <taxon>Mollusca</taxon>
        <taxon>Gastropoda</taxon>
        <taxon>Patellogastropoda</taxon>
        <taxon>Lottioidea</taxon>
        <taxon>Lottiidae</taxon>
        <taxon>Lottia</taxon>
    </lineage>
</organism>
<evidence type="ECO:0000313" key="8">
    <source>
        <dbReference type="Proteomes" id="UP000030746"/>
    </source>
</evidence>
<evidence type="ECO:0000256" key="4">
    <source>
        <dbReference type="ARBA" id="ARBA00023136"/>
    </source>
</evidence>
<feature type="transmembrane region" description="Helical" evidence="5">
    <location>
        <begin position="43"/>
        <end position="65"/>
    </location>
</feature>
<dbReference type="OrthoDB" id="1684102at2759"/>
<dbReference type="GO" id="GO:0005774">
    <property type="term" value="C:vacuolar membrane"/>
    <property type="evidence" value="ECO:0007669"/>
    <property type="project" value="TreeGrafter"/>
</dbReference>
<feature type="transmembrane region" description="Helical" evidence="5">
    <location>
        <begin position="384"/>
        <end position="404"/>
    </location>
</feature>
<feature type="transmembrane region" description="Helical" evidence="5">
    <location>
        <begin position="139"/>
        <end position="161"/>
    </location>
</feature>
<name>V4ADQ4_LOTGI</name>
<evidence type="ECO:0000256" key="5">
    <source>
        <dbReference type="SAM" id="Phobius"/>
    </source>
</evidence>
<feature type="transmembrane region" description="Helical" evidence="5">
    <location>
        <begin position="272"/>
        <end position="295"/>
    </location>
</feature>
<feature type="transmembrane region" description="Helical" evidence="5">
    <location>
        <begin position="18"/>
        <end position="37"/>
    </location>
</feature>
<dbReference type="Proteomes" id="UP000030746">
    <property type="component" value="Unassembled WGS sequence"/>
</dbReference>
<dbReference type="InterPro" id="IPR013057">
    <property type="entry name" value="AA_transpt_TM"/>
</dbReference>
<keyword evidence="4 5" id="KW-0472">Membrane</keyword>